<feature type="active site" description="Proton donor" evidence="8">
    <location>
        <position position="448"/>
    </location>
</feature>
<gene>
    <name evidence="11" type="ORF">DWB85_13550</name>
</gene>
<reference evidence="11 12" key="1">
    <citation type="submission" date="2018-07" db="EMBL/GenBank/DDBJ databases">
        <title>Halioglobus sp. genome submission.</title>
        <authorList>
            <person name="Ye M.-Q."/>
            <person name="Du Z.-J."/>
        </authorList>
    </citation>
    <scope>NUCLEOTIDE SEQUENCE [LARGE SCALE GENOMIC DNA]</scope>
    <source>
        <strain evidence="11 12">U0301</strain>
    </source>
</reference>
<dbReference type="GO" id="GO:0005975">
    <property type="term" value="P:carbohydrate metabolic process"/>
    <property type="evidence" value="ECO:0007669"/>
    <property type="project" value="InterPro"/>
</dbReference>
<dbReference type="InterPro" id="IPR029018">
    <property type="entry name" value="Hex-like_dom2"/>
</dbReference>
<name>A0A3L7DZB3_9GAMM</name>
<comment type="caution">
    <text evidence="11">The sequence shown here is derived from an EMBL/GenBank/DDBJ whole genome shotgun (WGS) entry which is preliminary data.</text>
</comment>
<evidence type="ECO:0000259" key="10">
    <source>
        <dbReference type="Pfam" id="PF02838"/>
    </source>
</evidence>
<dbReference type="OrthoDB" id="9763537at2"/>
<protein>
    <recommendedName>
        <fullName evidence="3">beta-N-acetylhexosaminidase</fullName>
        <ecNumber evidence="3">3.2.1.52</ecNumber>
    </recommendedName>
    <alternativeName>
        <fullName evidence="6">Beta-N-acetylhexosaminidase</fullName>
    </alternativeName>
    <alternativeName>
        <fullName evidence="7">N-acetyl-beta-glucosaminidase</fullName>
    </alternativeName>
</protein>
<dbReference type="CDD" id="cd06563">
    <property type="entry name" value="GH20_chitobiase-like"/>
    <property type="match status" value="1"/>
</dbReference>
<dbReference type="GO" id="GO:0030203">
    <property type="term" value="P:glycosaminoglycan metabolic process"/>
    <property type="evidence" value="ECO:0007669"/>
    <property type="project" value="TreeGrafter"/>
</dbReference>
<proteinExistence type="inferred from homology"/>
<dbReference type="Proteomes" id="UP000265509">
    <property type="component" value="Unassembled WGS sequence"/>
</dbReference>
<keyword evidence="4" id="KW-0378">Hydrolase</keyword>
<dbReference type="InterPro" id="IPR015883">
    <property type="entry name" value="Glyco_hydro_20_cat"/>
</dbReference>
<accession>A0A3L7DZB3</accession>
<feature type="domain" description="Glycoside hydrolase family 20 catalytic" evidence="9">
    <location>
        <begin position="273"/>
        <end position="614"/>
    </location>
</feature>
<dbReference type="InterPro" id="IPR017853">
    <property type="entry name" value="GH"/>
</dbReference>
<evidence type="ECO:0000313" key="12">
    <source>
        <dbReference type="Proteomes" id="UP000265509"/>
    </source>
</evidence>
<dbReference type="Gene3D" id="3.30.379.10">
    <property type="entry name" value="Chitobiase/beta-hexosaminidase domain 2-like"/>
    <property type="match status" value="1"/>
</dbReference>
<dbReference type="InterPro" id="IPR015882">
    <property type="entry name" value="HEX_bac_N"/>
</dbReference>
<dbReference type="Pfam" id="PF02838">
    <property type="entry name" value="Glyco_hydro_20b"/>
    <property type="match status" value="1"/>
</dbReference>
<dbReference type="Pfam" id="PF00728">
    <property type="entry name" value="Glyco_hydro_20"/>
    <property type="match status" value="1"/>
</dbReference>
<evidence type="ECO:0000313" key="11">
    <source>
        <dbReference type="EMBL" id="RLQ21321.1"/>
    </source>
</evidence>
<organism evidence="11 12">
    <name type="scientific">Seongchinamella sediminis</name>
    <dbReference type="NCBI Taxonomy" id="2283635"/>
    <lineage>
        <taxon>Bacteria</taxon>
        <taxon>Pseudomonadati</taxon>
        <taxon>Pseudomonadota</taxon>
        <taxon>Gammaproteobacteria</taxon>
        <taxon>Cellvibrionales</taxon>
        <taxon>Halieaceae</taxon>
        <taxon>Seongchinamella</taxon>
    </lineage>
</organism>
<evidence type="ECO:0000256" key="7">
    <source>
        <dbReference type="ARBA" id="ARBA00033000"/>
    </source>
</evidence>
<dbReference type="AlphaFoldDB" id="A0A3L7DZB3"/>
<dbReference type="SUPFAM" id="SSF55545">
    <property type="entry name" value="beta-N-acetylhexosaminidase-like domain"/>
    <property type="match status" value="1"/>
</dbReference>
<dbReference type="GO" id="GO:0016020">
    <property type="term" value="C:membrane"/>
    <property type="evidence" value="ECO:0007669"/>
    <property type="project" value="TreeGrafter"/>
</dbReference>
<evidence type="ECO:0000256" key="4">
    <source>
        <dbReference type="ARBA" id="ARBA00022801"/>
    </source>
</evidence>
<comment type="catalytic activity">
    <reaction evidence="1">
        <text>Hydrolysis of terminal non-reducing N-acetyl-D-hexosamine residues in N-acetyl-beta-D-hexosaminides.</text>
        <dbReference type="EC" id="3.2.1.52"/>
    </reaction>
</comment>
<evidence type="ECO:0000259" key="9">
    <source>
        <dbReference type="Pfam" id="PF00728"/>
    </source>
</evidence>
<evidence type="ECO:0000256" key="6">
    <source>
        <dbReference type="ARBA" id="ARBA00030512"/>
    </source>
</evidence>
<evidence type="ECO:0000256" key="2">
    <source>
        <dbReference type="ARBA" id="ARBA00006285"/>
    </source>
</evidence>
<dbReference type="InterPro" id="IPR025705">
    <property type="entry name" value="Beta_hexosaminidase_sua/sub"/>
</dbReference>
<dbReference type="PRINTS" id="PR00738">
    <property type="entry name" value="GLHYDRLASE20"/>
</dbReference>
<sequence length="652" mass="72215">MTTLSLEQYESMSTLSIHSHKALGLRLSYAEEQQQSRLALRLENSLDTALHQWRLHLDLQRDVHAGTATVMTRTGSHLCLAPDDPAPLLPGEHCCLQLIGPPGLLQRLSDLPGGYFLSSGEAVYEVQLQGHDLPLRPAVTPVHTNASQPQTARPGLLPAAQSVSAASGSRPWPVAPVIDAVAEALPALDWLQFMLDQSWPAASSSEHGTLVCALDATLAREAYRLAISDERILLQAATSAGFCRAAASLLQLRETQNGKPALPCLQLEDRPHYRYRALMLDCARHFHDLDTLFDLLDWMALYKLNHFHWHLTDDEAWRLDIAAYPQLREIGAWRGHGEVLPPQLGSGPLRYGGYYSREDVALVVEYAAARGISVVPEIDIPGHCRACIEALPDLLRDPGDSSRYCSVQFFDDNVLNPGLPGTYEFLDTVLAEVCELFPGQYVHLGADEVPEGVWLGSEACRQLMQREGYRDARDLQGHLLHHAQAFLAARGKTLVGWEEAVQGNRLKRNTPICAWTGDEAVRRLAAAGYPVISCPAPRAYLDTAWSDDPREPGLHWAGSADLEACYRQSPFPAGVANAMGVQANLWGELLASRKQLEYMLFPRLLATAEWGWHGKGDDWPGFRARVERQLDYLRRRGVRPRGLDPVQVSSYA</sequence>
<evidence type="ECO:0000256" key="3">
    <source>
        <dbReference type="ARBA" id="ARBA00012663"/>
    </source>
</evidence>
<dbReference type="EMBL" id="QRAN01000014">
    <property type="protein sequence ID" value="RLQ21321.1"/>
    <property type="molecule type" value="Genomic_DNA"/>
</dbReference>
<feature type="domain" description="Beta-hexosaminidase bacterial type N-terminal" evidence="10">
    <location>
        <begin position="154"/>
        <end position="269"/>
    </location>
</feature>
<keyword evidence="12" id="KW-1185">Reference proteome</keyword>
<dbReference type="PANTHER" id="PTHR22600:SF57">
    <property type="entry name" value="BETA-N-ACETYLHEXOSAMINIDASE"/>
    <property type="match status" value="1"/>
</dbReference>
<dbReference type="EC" id="3.2.1.52" evidence="3"/>
<evidence type="ECO:0000256" key="5">
    <source>
        <dbReference type="ARBA" id="ARBA00023295"/>
    </source>
</evidence>
<dbReference type="Gene3D" id="3.20.20.80">
    <property type="entry name" value="Glycosidases"/>
    <property type="match status" value="1"/>
</dbReference>
<evidence type="ECO:0000256" key="1">
    <source>
        <dbReference type="ARBA" id="ARBA00001231"/>
    </source>
</evidence>
<dbReference type="PANTHER" id="PTHR22600">
    <property type="entry name" value="BETA-HEXOSAMINIDASE"/>
    <property type="match status" value="1"/>
</dbReference>
<evidence type="ECO:0000256" key="8">
    <source>
        <dbReference type="PIRSR" id="PIRSR625705-1"/>
    </source>
</evidence>
<dbReference type="SUPFAM" id="SSF51445">
    <property type="entry name" value="(Trans)glycosidases"/>
    <property type="match status" value="1"/>
</dbReference>
<comment type="similarity">
    <text evidence="2">Belongs to the glycosyl hydrolase 20 family.</text>
</comment>
<keyword evidence="5" id="KW-0326">Glycosidase</keyword>
<dbReference type="GO" id="GO:0004563">
    <property type="term" value="F:beta-N-acetylhexosaminidase activity"/>
    <property type="evidence" value="ECO:0007669"/>
    <property type="project" value="UniProtKB-EC"/>
</dbReference>